<dbReference type="PANTHER" id="PTHR30371">
    <property type="entry name" value="SEC-INDEPENDENT PROTEIN TRANSLOCASE PROTEIN TATC"/>
    <property type="match status" value="1"/>
</dbReference>
<dbReference type="GO" id="GO:0065002">
    <property type="term" value="P:intracellular protein transmembrane transport"/>
    <property type="evidence" value="ECO:0007669"/>
    <property type="project" value="TreeGrafter"/>
</dbReference>
<feature type="transmembrane region" description="Helical" evidence="5">
    <location>
        <begin position="158"/>
        <end position="184"/>
    </location>
</feature>
<dbReference type="RefSeq" id="WP_075071482.1">
    <property type="nucleotide sequence ID" value="NZ_CP011454.1"/>
</dbReference>
<name>A0A143BKQ9_9BACT</name>
<gene>
    <name evidence="5" type="primary">tatC</name>
    <name evidence="6" type="ORF">GEMMAAP_10075</name>
</gene>
<dbReference type="AlphaFoldDB" id="A0A143BKQ9"/>
<dbReference type="PANTHER" id="PTHR30371:SF0">
    <property type="entry name" value="SEC-INDEPENDENT PROTEIN TRANSLOCASE PROTEIN TATC, CHLOROPLASTIC-RELATED"/>
    <property type="match status" value="1"/>
</dbReference>
<evidence type="ECO:0000256" key="5">
    <source>
        <dbReference type="HAMAP-Rule" id="MF_00902"/>
    </source>
</evidence>
<dbReference type="EMBL" id="CP011454">
    <property type="protein sequence ID" value="AMW05080.1"/>
    <property type="molecule type" value="Genomic_DNA"/>
</dbReference>
<dbReference type="STRING" id="1379270.GEMMAAP_10075"/>
<reference evidence="6 7" key="2">
    <citation type="journal article" date="2016" name="Environ. Microbiol. Rep.">
        <title>Metagenomic evidence for the presence of phototrophic Gemmatimonadetes bacteria in diverse environments.</title>
        <authorList>
            <person name="Zeng Y."/>
            <person name="Baumbach J."/>
            <person name="Barbosa E.G."/>
            <person name="Azevedo V."/>
            <person name="Zhang C."/>
            <person name="Koblizek M."/>
        </authorList>
    </citation>
    <scope>NUCLEOTIDE SEQUENCE [LARGE SCALE GENOMIC DNA]</scope>
    <source>
        <strain evidence="6 7">AP64</strain>
    </source>
</reference>
<keyword evidence="5" id="KW-0653">Protein transport</keyword>
<evidence type="ECO:0000256" key="3">
    <source>
        <dbReference type="ARBA" id="ARBA00022989"/>
    </source>
</evidence>
<evidence type="ECO:0000256" key="4">
    <source>
        <dbReference type="ARBA" id="ARBA00023136"/>
    </source>
</evidence>
<dbReference type="Pfam" id="PF00902">
    <property type="entry name" value="TatC"/>
    <property type="match status" value="1"/>
</dbReference>
<keyword evidence="3 5" id="KW-1133">Transmembrane helix</keyword>
<comment type="function">
    <text evidence="5">Part of the twin-arginine translocation (Tat) system that transports large folded proteins containing a characteristic twin-arginine motif in their signal peptide across membranes.</text>
</comment>
<dbReference type="eggNOG" id="COG0805">
    <property type="taxonomic scope" value="Bacteria"/>
</dbReference>
<dbReference type="GO" id="GO:0009977">
    <property type="term" value="F:proton motive force dependent protein transmembrane transporter activity"/>
    <property type="evidence" value="ECO:0007669"/>
    <property type="project" value="TreeGrafter"/>
</dbReference>
<dbReference type="GO" id="GO:0043953">
    <property type="term" value="P:protein transport by the Tat complex"/>
    <property type="evidence" value="ECO:0007669"/>
    <property type="project" value="UniProtKB-UniRule"/>
</dbReference>
<accession>A0A143BKQ9</accession>
<keyword evidence="2 5" id="KW-0812">Transmembrane</keyword>
<keyword evidence="5" id="KW-1003">Cell membrane</keyword>
<dbReference type="NCBIfam" id="TIGR00945">
    <property type="entry name" value="tatC"/>
    <property type="match status" value="1"/>
</dbReference>
<feature type="transmembrane region" description="Helical" evidence="5">
    <location>
        <begin position="21"/>
        <end position="41"/>
    </location>
</feature>
<feature type="transmembrane region" description="Helical" evidence="5">
    <location>
        <begin position="111"/>
        <end position="134"/>
    </location>
</feature>
<keyword evidence="7" id="KW-1185">Reference proteome</keyword>
<dbReference type="InterPro" id="IPR002033">
    <property type="entry name" value="TatC"/>
</dbReference>
<dbReference type="KEGG" id="gph:GEMMAAP_10075"/>
<comment type="subunit">
    <text evidence="5">Forms a complex with TatA.</text>
</comment>
<dbReference type="GO" id="GO:0033281">
    <property type="term" value="C:TAT protein transport complex"/>
    <property type="evidence" value="ECO:0007669"/>
    <property type="project" value="UniProtKB-UniRule"/>
</dbReference>
<dbReference type="HAMAP" id="MF_00902">
    <property type="entry name" value="TatC"/>
    <property type="match status" value="1"/>
</dbReference>
<proteinExistence type="inferred from homology"/>
<keyword evidence="5" id="KW-0811">Translocation</keyword>
<evidence type="ECO:0000313" key="6">
    <source>
        <dbReference type="EMBL" id="AMW05080.1"/>
    </source>
</evidence>
<feature type="transmembrane region" description="Helical" evidence="5">
    <location>
        <begin position="220"/>
        <end position="242"/>
    </location>
</feature>
<keyword evidence="5" id="KW-0813">Transport</keyword>
<evidence type="ECO:0000313" key="7">
    <source>
        <dbReference type="Proteomes" id="UP000076404"/>
    </source>
</evidence>
<comment type="similarity">
    <text evidence="5">Belongs to the TatC family.</text>
</comment>
<comment type="subcellular location">
    <subcellularLocation>
        <location evidence="5">Cell membrane</location>
        <topology evidence="5">Multi-pass membrane protein</topology>
    </subcellularLocation>
    <subcellularLocation>
        <location evidence="1">Membrane</location>
        <topology evidence="1">Multi-pass membrane protein</topology>
    </subcellularLocation>
</comment>
<reference evidence="6 7" key="1">
    <citation type="journal article" date="2014" name="Proc. Natl. Acad. Sci. U.S.A.">
        <title>Functional type 2 photosynthetic reaction centers found in the rare bacterial phylum Gemmatimonadetes.</title>
        <authorList>
            <person name="Zeng Y."/>
            <person name="Feng F."/>
            <person name="Medova H."/>
            <person name="Dean J."/>
            <person name="Koblizek M."/>
        </authorList>
    </citation>
    <scope>NUCLEOTIDE SEQUENCE [LARGE SCALE GENOMIC DNA]</scope>
    <source>
        <strain evidence="6 7">AP64</strain>
    </source>
</reference>
<dbReference type="OrthoDB" id="9777044at2"/>
<sequence length="254" mass="27439">MTGSSPAEMPFLEHLEELRWRLFKIALALAIGIGVSFVLIFSKQIDVVAILSEPIRPFLKGPMIVTAPGDLFDIAMDAAITLGLIAASPVIAWQIWGFLSPALYKHEKKVVIPALVGAAVLFLLGMLLAFKYVVPVTLAFFFSFQSEAAVVMPTVDRFIGLIISMCLAFGAIFELPVVIALLSALGIVQPEYLSKFRRHAAVGCLIAAAVITPGSDPTSLLLLTIPLYGLYEVSITVSKLIVRRRERSLAAEAA</sequence>
<protein>
    <recommendedName>
        <fullName evidence="5">Sec-independent protein translocase protein TatC</fullName>
    </recommendedName>
</protein>
<dbReference type="Proteomes" id="UP000076404">
    <property type="component" value="Chromosome"/>
</dbReference>
<feature type="transmembrane region" description="Helical" evidence="5">
    <location>
        <begin position="78"/>
        <end position="99"/>
    </location>
</feature>
<dbReference type="PRINTS" id="PR01840">
    <property type="entry name" value="TATCFAMILY"/>
</dbReference>
<organism evidence="6 7">
    <name type="scientific">Gemmatimonas phototrophica</name>
    <dbReference type="NCBI Taxonomy" id="1379270"/>
    <lineage>
        <taxon>Bacteria</taxon>
        <taxon>Pseudomonadati</taxon>
        <taxon>Gemmatimonadota</taxon>
        <taxon>Gemmatimonadia</taxon>
        <taxon>Gemmatimonadales</taxon>
        <taxon>Gemmatimonadaceae</taxon>
        <taxon>Gemmatimonas</taxon>
    </lineage>
</organism>
<feature type="transmembrane region" description="Helical" evidence="5">
    <location>
        <begin position="196"/>
        <end position="214"/>
    </location>
</feature>
<keyword evidence="4 5" id="KW-0472">Membrane</keyword>
<evidence type="ECO:0000256" key="2">
    <source>
        <dbReference type="ARBA" id="ARBA00022692"/>
    </source>
</evidence>
<evidence type="ECO:0000256" key="1">
    <source>
        <dbReference type="ARBA" id="ARBA00004141"/>
    </source>
</evidence>